<protein>
    <recommendedName>
        <fullName evidence="5">NADP-dependent oxidoreductase domain-containing protein</fullName>
    </recommendedName>
</protein>
<dbReference type="PANTHER" id="PTHR43150">
    <property type="entry name" value="HYPERKINETIC, ISOFORM M"/>
    <property type="match status" value="1"/>
</dbReference>
<feature type="non-terminal residue" evidence="6">
    <location>
        <position position="320"/>
    </location>
</feature>
<evidence type="ECO:0000256" key="4">
    <source>
        <dbReference type="SAM" id="MobiDB-lite"/>
    </source>
</evidence>
<feature type="region of interest" description="Disordered" evidence="4">
    <location>
        <begin position="1"/>
        <end position="55"/>
    </location>
</feature>
<dbReference type="Pfam" id="PF00248">
    <property type="entry name" value="Aldo_ket_red"/>
    <property type="match status" value="1"/>
</dbReference>
<dbReference type="GO" id="GO:1901379">
    <property type="term" value="P:regulation of potassium ion transmembrane transport"/>
    <property type="evidence" value="ECO:0007669"/>
    <property type="project" value="TreeGrafter"/>
</dbReference>
<organism evidence="6 7">
    <name type="scientific">Cherax quadricarinatus</name>
    <name type="common">Australian red claw crayfish</name>
    <dbReference type="NCBI Taxonomy" id="27406"/>
    <lineage>
        <taxon>Eukaryota</taxon>
        <taxon>Metazoa</taxon>
        <taxon>Ecdysozoa</taxon>
        <taxon>Arthropoda</taxon>
        <taxon>Crustacea</taxon>
        <taxon>Multicrustacea</taxon>
        <taxon>Malacostraca</taxon>
        <taxon>Eumalacostraca</taxon>
        <taxon>Eucarida</taxon>
        <taxon>Decapoda</taxon>
        <taxon>Pleocyemata</taxon>
        <taxon>Astacidea</taxon>
        <taxon>Parastacoidea</taxon>
        <taxon>Parastacidae</taxon>
        <taxon>Cherax</taxon>
    </lineage>
</organism>
<dbReference type="InterPro" id="IPR036812">
    <property type="entry name" value="NAD(P)_OxRdtase_dom_sf"/>
</dbReference>
<evidence type="ECO:0000256" key="1">
    <source>
        <dbReference type="ARBA" id="ARBA00006515"/>
    </source>
</evidence>
<dbReference type="PRINTS" id="PR01577">
    <property type="entry name" value="KCNABCHANNEL"/>
</dbReference>
<dbReference type="GO" id="GO:0008076">
    <property type="term" value="C:voltage-gated potassium channel complex"/>
    <property type="evidence" value="ECO:0007669"/>
    <property type="project" value="TreeGrafter"/>
</dbReference>
<dbReference type="InterPro" id="IPR005399">
    <property type="entry name" value="K_chnl_volt-dep_bsu_KCNAB-rel"/>
</dbReference>
<sequence>MLSAAMGGSARLSQPDVRSPMYTNPEQREDPSVRLSHPDMRKLLTNPSEKESYKHPVARAPFTSISEDEFKEHQQSGHLPRAPIASLECMEDLTGCGGDHVSTRSDSQAIVSRQSSLVSSLRYKPLGKSGLRVSQLGLGTWVTFSPQVSEETAEEIITVAYEAGINLFDLSEAYSGGRAEVQLGNILKKKNWRRTSYHVITKVYWNSKGDERGLSRKHIVESVKASLERLQLDYIDVLIIHRADDMCPMEEVVRATSHCIDQGWCMYWGTSRWSAVEIMEAWTNCRQFNCITPIVEQSEYHLFCRGKTELYLPEMYNKIG</sequence>
<evidence type="ECO:0000313" key="6">
    <source>
        <dbReference type="EMBL" id="KAK8752281.1"/>
    </source>
</evidence>
<dbReference type="PANTHER" id="PTHR43150:SF2">
    <property type="entry name" value="HYPERKINETIC, ISOFORM M"/>
    <property type="match status" value="1"/>
</dbReference>
<evidence type="ECO:0000313" key="7">
    <source>
        <dbReference type="Proteomes" id="UP001445076"/>
    </source>
</evidence>
<evidence type="ECO:0000256" key="2">
    <source>
        <dbReference type="ARBA" id="ARBA00022857"/>
    </source>
</evidence>
<dbReference type="Proteomes" id="UP001445076">
    <property type="component" value="Unassembled WGS sequence"/>
</dbReference>
<reference evidence="6 7" key="1">
    <citation type="journal article" date="2024" name="BMC Genomics">
        <title>Genome assembly of redclaw crayfish (Cherax quadricarinatus) provides insights into its immune adaptation and hypoxia tolerance.</title>
        <authorList>
            <person name="Liu Z."/>
            <person name="Zheng J."/>
            <person name="Li H."/>
            <person name="Fang K."/>
            <person name="Wang S."/>
            <person name="He J."/>
            <person name="Zhou D."/>
            <person name="Weng S."/>
            <person name="Chi M."/>
            <person name="Gu Z."/>
            <person name="He J."/>
            <person name="Li F."/>
            <person name="Wang M."/>
        </authorList>
    </citation>
    <scope>NUCLEOTIDE SEQUENCE [LARGE SCALE GENOMIC DNA]</scope>
    <source>
        <strain evidence="6">ZL_2023a</strain>
    </source>
</reference>
<evidence type="ECO:0000259" key="5">
    <source>
        <dbReference type="Pfam" id="PF00248"/>
    </source>
</evidence>
<feature type="compositionally biased region" description="Basic and acidic residues" evidence="4">
    <location>
        <begin position="26"/>
        <end position="54"/>
    </location>
</feature>
<dbReference type="SUPFAM" id="SSF51430">
    <property type="entry name" value="NAD(P)-linked oxidoreductase"/>
    <property type="match status" value="1"/>
</dbReference>
<keyword evidence="7" id="KW-1185">Reference proteome</keyword>
<keyword evidence="3" id="KW-0560">Oxidoreductase</keyword>
<dbReference type="GO" id="GO:0015459">
    <property type="term" value="F:potassium channel regulator activity"/>
    <property type="evidence" value="ECO:0007669"/>
    <property type="project" value="TreeGrafter"/>
</dbReference>
<dbReference type="Gene3D" id="3.20.20.100">
    <property type="entry name" value="NADP-dependent oxidoreductase domain"/>
    <property type="match status" value="1"/>
</dbReference>
<dbReference type="InterPro" id="IPR023210">
    <property type="entry name" value="NADP_OxRdtase_dom"/>
</dbReference>
<comment type="similarity">
    <text evidence="1">Belongs to the shaker potassium channel beta subunit family.</text>
</comment>
<evidence type="ECO:0000256" key="3">
    <source>
        <dbReference type="ARBA" id="ARBA00023002"/>
    </source>
</evidence>
<accession>A0AAW0YL38</accession>
<dbReference type="EMBL" id="JARKIK010000004">
    <property type="protein sequence ID" value="KAK8752281.1"/>
    <property type="molecule type" value="Genomic_DNA"/>
</dbReference>
<dbReference type="AlphaFoldDB" id="A0AAW0YL38"/>
<dbReference type="GO" id="GO:0016491">
    <property type="term" value="F:oxidoreductase activity"/>
    <property type="evidence" value="ECO:0007669"/>
    <property type="project" value="UniProtKB-KW"/>
</dbReference>
<dbReference type="GO" id="GO:0044325">
    <property type="term" value="F:transmembrane transporter binding"/>
    <property type="evidence" value="ECO:0007669"/>
    <property type="project" value="TreeGrafter"/>
</dbReference>
<keyword evidence="2" id="KW-0521">NADP</keyword>
<name>A0AAW0YL38_CHEQU</name>
<proteinExistence type="inferred from homology"/>
<gene>
    <name evidence="6" type="ORF">OTU49_004720</name>
</gene>
<comment type="caution">
    <text evidence="6">The sequence shown here is derived from an EMBL/GenBank/DDBJ whole genome shotgun (WGS) entry which is preliminary data.</text>
</comment>
<feature type="domain" description="NADP-dependent oxidoreductase" evidence="5">
    <location>
        <begin position="136"/>
        <end position="305"/>
    </location>
</feature>